<gene>
    <name evidence="1" type="ORF">ASZ90_011627</name>
</gene>
<proteinExistence type="predicted"/>
<organism evidence="1">
    <name type="scientific">hydrocarbon metagenome</name>
    <dbReference type="NCBI Taxonomy" id="938273"/>
    <lineage>
        <taxon>unclassified sequences</taxon>
        <taxon>metagenomes</taxon>
        <taxon>ecological metagenomes</taxon>
    </lineage>
</organism>
<evidence type="ECO:0000313" key="1">
    <source>
        <dbReference type="EMBL" id="KUG18699.1"/>
    </source>
</evidence>
<sequence>MKKPSDRIDQVRRLCHQLCRSSCIEDKRQERHKELLRNRAHWSVLKKAEQFRQIDRGEKVPFDISLPLPARDGGEGSNQGVELFWERFRCQQCGLCCFTPGAGLLLEKEDFDRIAAKIGKRKLERLSRFDRALDGWILKQPCPFYDHAKRGCKIYEIRPLTCRKYPLHPPLAQLPYNLAVDAFCPAARLFAKETLEWWIICENNWARLLARMEESGKAPPKKDG</sequence>
<name>A0A0W8FCT9_9ZZZZ</name>
<evidence type="ECO:0008006" key="2">
    <source>
        <dbReference type="Google" id="ProtNLM"/>
    </source>
</evidence>
<dbReference type="PANTHER" id="PTHR35866">
    <property type="entry name" value="PUTATIVE-RELATED"/>
    <property type="match status" value="1"/>
</dbReference>
<dbReference type="Pfam" id="PF03692">
    <property type="entry name" value="CxxCxxCC"/>
    <property type="match status" value="1"/>
</dbReference>
<reference evidence="1" key="1">
    <citation type="journal article" date="2015" name="Proc. Natl. Acad. Sci. U.S.A.">
        <title>Networks of energetic and metabolic interactions define dynamics in microbial communities.</title>
        <authorList>
            <person name="Embree M."/>
            <person name="Liu J.K."/>
            <person name="Al-Bassam M.M."/>
            <person name="Zengler K."/>
        </authorList>
    </citation>
    <scope>NUCLEOTIDE SEQUENCE</scope>
</reference>
<dbReference type="AlphaFoldDB" id="A0A0W8FCT9"/>
<dbReference type="EMBL" id="LNQE01001369">
    <property type="protein sequence ID" value="KUG18699.1"/>
    <property type="molecule type" value="Genomic_DNA"/>
</dbReference>
<comment type="caution">
    <text evidence="1">The sequence shown here is derived from an EMBL/GenBank/DDBJ whole genome shotgun (WGS) entry which is preliminary data.</text>
</comment>
<dbReference type="InterPro" id="IPR005358">
    <property type="entry name" value="Puta_zinc/iron-chelating_dom"/>
</dbReference>
<protein>
    <recommendedName>
        <fullName evidence="2">YkgJ family cysteine cluster protein</fullName>
    </recommendedName>
</protein>
<accession>A0A0W8FCT9</accession>
<dbReference type="PANTHER" id="PTHR35866:SF2">
    <property type="entry name" value="YKGJ FAMILY CYSTEINE CLUSTER PROTEIN"/>
    <property type="match status" value="1"/>
</dbReference>